<dbReference type="AlphaFoldDB" id="A0A858STW7"/>
<dbReference type="Proteomes" id="UP000503308">
    <property type="component" value="Chromosome"/>
</dbReference>
<keyword evidence="3" id="KW-1185">Reference proteome</keyword>
<name>A0A858STW7_9RHOB</name>
<proteinExistence type="predicted"/>
<dbReference type="KEGG" id="rpon:G3256_03675"/>
<dbReference type="SUPFAM" id="SSF54427">
    <property type="entry name" value="NTF2-like"/>
    <property type="match status" value="1"/>
</dbReference>
<protein>
    <recommendedName>
        <fullName evidence="1">SnoaL-like domain-containing protein</fullName>
    </recommendedName>
</protein>
<evidence type="ECO:0000313" key="2">
    <source>
        <dbReference type="EMBL" id="QJF50326.1"/>
    </source>
</evidence>
<accession>A0A858STW7</accession>
<sequence length="166" mass="17973">MPKGGYYHEPALVVGTPSAAGHPEESRIITLVSSIPLAVDRAAYDLAEAAFVPQVVIKYTSLRDGAPATMKPAALMEAWGGIIPGFDATWYELGDVTVTIDGDTATASAFVDSRHWIGDRLWRPVGTYIRDLTMIGSGWRVTRMEFDMTGETGDRAPAAEAMERAR</sequence>
<organism evidence="2 3">
    <name type="scientific">Roseobacter ponti</name>
    <dbReference type="NCBI Taxonomy" id="1891787"/>
    <lineage>
        <taxon>Bacteria</taxon>
        <taxon>Pseudomonadati</taxon>
        <taxon>Pseudomonadota</taxon>
        <taxon>Alphaproteobacteria</taxon>
        <taxon>Rhodobacterales</taxon>
        <taxon>Roseobacteraceae</taxon>
        <taxon>Roseobacter</taxon>
    </lineage>
</organism>
<dbReference type="Pfam" id="PF13577">
    <property type="entry name" value="SnoaL_4"/>
    <property type="match status" value="1"/>
</dbReference>
<dbReference type="RefSeq" id="WP_169639542.1">
    <property type="nucleotide sequence ID" value="NZ_CP048788.1"/>
</dbReference>
<dbReference type="EMBL" id="CP048788">
    <property type="protein sequence ID" value="QJF50326.1"/>
    <property type="molecule type" value="Genomic_DNA"/>
</dbReference>
<reference evidence="2 3" key="1">
    <citation type="submission" date="2020-02" db="EMBL/GenBank/DDBJ databases">
        <title>Genome sequence of Roseobacter ponti.</title>
        <authorList>
            <person name="Hollensteiner J."/>
            <person name="Schneider D."/>
            <person name="Poehlein A."/>
            <person name="Daniel R."/>
        </authorList>
    </citation>
    <scope>NUCLEOTIDE SEQUENCE [LARGE SCALE GENOMIC DNA]</scope>
    <source>
        <strain evidence="2 3">DSM 106830</strain>
    </source>
</reference>
<dbReference type="InterPro" id="IPR032710">
    <property type="entry name" value="NTF2-like_dom_sf"/>
</dbReference>
<dbReference type="InterPro" id="IPR037401">
    <property type="entry name" value="SnoaL-like"/>
</dbReference>
<feature type="domain" description="SnoaL-like" evidence="1">
    <location>
        <begin position="26"/>
        <end position="144"/>
    </location>
</feature>
<dbReference type="Gene3D" id="3.10.450.50">
    <property type="match status" value="1"/>
</dbReference>
<gene>
    <name evidence="2" type="ORF">G3256_03675</name>
</gene>
<evidence type="ECO:0000259" key="1">
    <source>
        <dbReference type="Pfam" id="PF13577"/>
    </source>
</evidence>
<evidence type="ECO:0000313" key="3">
    <source>
        <dbReference type="Proteomes" id="UP000503308"/>
    </source>
</evidence>